<sequence>MSWIEEERGSNESGTQWKLRRAFLMRYENDYPKSRLKCLSMMFSNVIFLSCKYSGTTMKQIDQFAKDLEAEVQEAKQTKILREAFSLPTLDSDEEEEDEGQVDDYTKLSREMSRMKIPDPETIPSPLPRPGFTTTKRDFASPPTKRDIAPAPISVIPMSLIKMKDHKATAVVRADMSRRQTQKKKPNNIDEGGEKQFVKKVTIVTASKSKNGKGDRKTPDNEKSDEKLEDKASLTEFTKKKKNKNKKKKSKPANEECQDEELVGAVISQSAEKQGEHCQEEDLVGAVISQSAEKQGEHCQDEELVGAVISQSAEKQGEHCQEEDLVGAVISQSAEKQGEHCQDEELVGAVISQSAEKQGENFQEEEPDEATTTIVKETDE</sequence>
<dbReference type="InterPro" id="IPR021859">
    <property type="entry name" value="XTBD"/>
</dbReference>
<dbReference type="PANTHER" id="PTHR48430">
    <property type="entry name" value="PARTNER OF XRN-2 PROTEIN 1"/>
    <property type="match status" value="1"/>
</dbReference>
<proteinExistence type="predicted"/>
<evidence type="ECO:0000259" key="2">
    <source>
        <dbReference type="PROSITE" id="PS51827"/>
    </source>
</evidence>
<reference evidence="3" key="1">
    <citation type="submission" date="2022-01" db="EMBL/GenBank/DDBJ databases">
        <title>Genome Sequence Resource for Two Populations of Ditylenchus destructor, the Migratory Endoparasitic Phytonematode.</title>
        <authorList>
            <person name="Zhang H."/>
            <person name="Lin R."/>
            <person name="Xie B."/>
        </authorList>
    </citation>
    <scope>NUCLEOTIDE SEQUENCE</scope>
    <source>
        <strain evidence="3">BazhouSP</strain>
    </source>
</reference>
<feature type="region of interest" description="Disordered" evidence="1">
    <location>
        <begin position="117"/>
        <end position="148"/>
    </location>
</feature>
<evidence type="ECO:0000256" key="1">
    <source>
        <dbReference type="SAM" id="MobiDB-lite"/>
    </source>
</evidence>
<feature type="region of interest" description="Disordered" evidence="1">
    <location>
        <begin position="173"/>
        <end position="260"/>
    </location>
</feature>
<dbReference type="Pfam" id="PF11952">
    <property type="entry name" value="XTBD"/>
    <property type="match status" value="1"/>
</dbReference>
<dbReference type="PROSITE" id="PS51827">
    <property type="entry name" value="XTBD"/>
    <property type="match status" value="1"/>
</dbReference>
<feature type="domain" description="XRN2-binding (XTBD)" evidence="2">
    <location>
        <begin position="4"/>
        <end position="89"/>
    </location>
</feature>
<feature type="compositionally biased region" description="Basic and acidic residues" evidence="1">
    <location>
        <begin position="212"/>
        <end position="233"/>
    </location>
</feature>
<dbReference type="Proteomes" id="UP001201812">
    <property type="component" value="Unassembled WGS sequence"/>
</dbReference>
<feature type="compositionally biased region" description="Basic residues" evidence="1">
    <location>
        <begin position="239"/>
        <end position="251"/>
    </location>
</feature>
<feature type="compositionally biased region" description="Basic and acidic residues" evidence="1">
    <location>
        <begin position="135"/>
        <end position="148"/>
    </location>
</feature>
<feature type="compositionally biased region" description="Polar residues" evidence="1">
    <location>
        <begin position="370"/>
        <end position="380"/>
    </location>
</feature>
<dbReference type="PANTHER" id="PTHR48430:SF1">
    <property type="entry name" value="PARTNER OF XRN-2 PROTEIN 1"/>
    <property type="match status" value="1"/>
</dbReference>
<comment type="caution">
    <text evidence="3">The sequence shown here is derived from an EMBL/GenBank/DDBJ whole genome shotgun (WGS) entry which is preliminary data.</text>
</comment>
<dbReference type="AlphaFoldDB" id="A0AAD4N7X8"/>
<keyword evidence="4" id="KW-1185">Reference proteome</keyword>
<organism evidence="3 4">
    <name type="scientific">Ditylenchus destructor</name>
    <dbReference type="NCBI Taxonomy" id="166010"/>
    <lineage>
        <taxon>Eukaryota</taxon>
        <taxon>Metazoa</taxon>
        <taxon>Ecdysozoa</taxon>
        <taxon>Nematoda</taxon>
        <taxon>Chromadorea</taxon>
        <taxon>Rhabditida</taxon>
        <taxon>Tylenchina</taxon>
        <taxon>Tylenchomorpha</taxon>
        <taxon>Sphaerularioidea</taxon>
        <taxon>Anguinidae</taxon>
        <taxon>Anguininae</taxon>
        <taxon>Ditylenchus</taxon>
    </lineage>
</organism>
<feature type="region of interest" description="Disordered" evidence="1">
    <location>
        <begin position="354"/>
        <end position="380"/>
    </location>
</feature>
<gene>
    <name evidence="3" type="ORF">DdX_07908</name>
</gene>
<protein>
    <submittedName>
        <fullName evidence="3">XRN-Two binding domain, XTBD domain-containing protein</fullName>
    </submittedName>
</protein>
<name>A0AAD4N7X8_9BILA</name>
<evidence type="ECO:0000313" key="4">
    <source>
        <dbReference type="Proteomes" id="UP001201812"/>
    </source>
</evidence>
<evidence type="ECO:0000313" key="3">
    <source>
        <dbReference type="EMBL" id="KAI1715587.1"/>
    </source>
</evidence>
<dbReference type="EMBL" id="JAKKPZ010000011">
    <property type="protein sequence ID" value="KAI1715587.1"/>
    <property type="molecule type" value="Genomic_DNA"/>
</dbReference>
<accession>A0AAD4N7X8</accession>